<keyword evidence="8" id="KW-1185">Reference proteome</keyword>
<dbReference type="EMBL" id="JABUKG010000004">
    <property type="protein sequence ID" value="MBY6320370.1"/>
    <property type="molecule type" value="Genomic_DNA"/>
</dbReference>
<evidence type="ECO:0000313" key="7">
    <source>
        <dbReference type="Proteomes" id="UP000182054"/>
    </source>
</evidence>
<dbReference type="RefSeq" id="WP_068100055.1">
    <property type="nucleotide sequence ID" value="NZ_CP135915.1"/>
</dbReference>
<dbReference type="OrthoDB" id="9809878at2"/>
<reference evidence="5 8" key="2">
    <citation type="submission" date="2020-06" db="EMBL/GenBank/DDBJ databases">
        <title>Taxonomy, biology and ecology of Rhodococcus bacteria occurring in California pistachio and other woody hosts as revealed by genome sequence analyses.</title>
        <authorList>
            <person name="Gai Y."/>
            <person name="Riely B."/>
        </authorList>
    </citation>
    <scope>NUCLEOTIDE SEQUENCE [LARGE SCALE GENOMIC DNA]</scope>
    <source>
        <strain evidence="5 8">BP-284</strain>
    </source>
</reference>
<name>A0A1I0SK68_9NOCA</name>
<evidence type="ECO:0000313" key="8">
    <source>
        <dbReference type="Proteomes" id="UP001520140"/>
    </source>
</evidence>
<evidence type="ECO:0000313" key="6">
    <source>
        <dbReference type="EMBL" id="SFA39827.1"/>
    </source>
</evidence>
<evidence type="ECO:0000256" key="2">
    <source>
        <dbReference type="PROSITE-ProRule" id="PRU00252"/>
    </source>
</evidence>
<dbReference type="NCBIfam" id="TIGR00621">
    <property type="entry name" value="ssb"/>
    <property type="match status" value="1"/>
</dbReference>
<dbReference type="InterPro" id="IPR011344">
    <property type="entry name" value="ssDNA-bd"/>
</dbReference>
<reference evidence="6 7" key="1">
    <citation type="submission" date="2016-10" db="EMBL/GenBank/DDBJ databases">
        <authorList>
            <person name="de Groot N.N."/>
        </authorList>
    </citation>
    <scope>NUCLEOTIDE SEQUENCE [LARGE SCALE GENOMIC DNA]</scope>
    <source>
        <strain evidence="6 7">DSM 44908</strain>
    </source>
</reference>
<dbReference type="SUPFAM" id="SSF50249">
    <property type="entry name" value="Nucleic acid-binding proteins"/>
    <property type="match status" value="1"/>
</dbReference>
<sequence length="159" mass="17001">MNDVWTTVVGTVITDPIKRTTQAGDEVLGFRVASNSRRQDRATGDWIDGDTLYASVSCWRRLVSGVGASLMKGDPVIVYGRARTSEYTTKEGVGRSGLEITATAVGPDLSRCQATLQRPRRDTVPAESDAGEPADVDGPPDLTEDEADVHRDAVPTPVG</sequence>
<dbReference type="AlphaFoldDB" id="A0A1I0SK68"/>
<dbReference type="CDD" id="cd04496">
    <property type="entry name" value="SSB_OBF"/>
    <property type="match status" value="1"/>
</dbReference>
<evidence type="ECO:0000313" key="5">
    <source>
        <dbReference type="EMBL" id="MBY6320370.1"/>
    </source>
</evidence>
<dbReference type="Pfam" id="PF00436">
    <property type="entry name" value="SSB"/>
    <property type="match status" value="1"/>
</dbReference>
<dbReference type="Proteomes" id="UP001520140">
    <property type="component" value="Unassembled WGS sequence"/>
</dbReference>
<accession>A0A1I0SK68</accession>
<dbReference type="PROSITE" id="PS50935">
    <property type="entry name" value="SSB"/>
    <property type="match status" value="1"/>
</dbReference>
<evidence type="ECO:0000256" key="1">
    <source>
        <dbReference type="ARBA" id="ARBA00023125"/>
    </source>
</evidence>
<dbReference type="InterPro" id="IPR000424">
    <property type="entry name" value="Primosome_PriB/ssb"/>
</dbReference>
<keyword evidence="1 2" id="KW-0238">DNA-binding</keyword>
<dbReference type="Proteomes" id="UP000182054">
    <property type="component" value="Unassembled WGS sequence"/>
</dbReference>
<dbReference type="InterPro" id="IPR012340">
    <property type="entry name" value="NA-bd_OB-fold"/>
</dbReference>
<protein>
    <recommendedName>
        <fullName evidence="3">Single-stranded DNA-binding protein</fullName>
    </recommendedName>
</protein>
<dbReference type="GeneID" id="85484425"/>
<evidence type="ECO:0000256" key="3">
    <source>
        <dbReference type="RuleBase" id="RU000524"/>
    </source>
</evidence>
<dbReference type="GO" id="GO:0003697">
    <property type="term" value="F:single-stranded DNA binding"/>
    <property type="evidence" value="ECO:0007669"/>
    <property type="project" value="InterPro"/>
</dbReference>
<dbReference type="GO" id="GO:0006260">
    <property type="term" value="P:DNA replication"/>
    <property type="evidence" value="ECO:0007669"/>
    <property type="project" value="InterPro"/>
</dbReference>
<dbReference type="EMBL" id="FOJN01000001">
    <property type="protein sequence ID" value="SFA39827.1"/>
    <property type="molecule type" value="Genomic_DNA"/>
</dbReference>
<gene>
    <name evidence="5" type="primary">ssb</name>
    <name evidence="5" type="ORF">HQ605_06030</name>
    <name evidence="6" type="ORF">SAMN05444374_101366</name>
</gene>
<organism evidence="6 7">
    <name type="scientific">Rhodococcoides kroppenstedtii</name>
    <dbReference type="NCBI Taxonomy" id="293050"/>
    <lineage>
        <taxon>Bacteria</taxon>
        <taxon>Bacillati</taxon>
        <taxon>Actinomycetota</taxon>
        <taxon>Actinomycetes</taxon>
        <taxon>Mycobacteriales</taxon>
        <taxon>Nocardiaceae</taxon>
        <taxon>Rhodococcoides</taxon>
    </lineage>
</organism>
<proteinExistence type="predicted"/>
<feature type="region of interest" description="Disordered" evidence="4">
    <location>
        <begin position="110"/>
        <end position="159"/>
    </location>
</feature>
<dbReference type="Gene3D" id="2.40.50.140">
    <property type="entry name" value="Nucleic acid-binding proteins"/>
    <property type="match status" value="1"/>
</dbReference>
<evidence type="ECO:0000256" key="4">
    <source>
        <dbReference type="SAM" id="MobiDB-lite"/>
    </source>
</evidence>